<dbReference type="InterPro" id="IPR030395">
    <property type="entry name" value="GP_PDE_dom"/>
</dbReference>
<reference evidence="2 3" key="1">
    <citation type="submission" date="2018-03" db="EMBL/GenBank/DDBJ databases">
        <title>Lachnoclostridium SNUG30386 gen.nov., sp.nov., isolated from human faeces.</title>
        <authorList>
            <person name="Seo B."/>
            <person name="Jeon K."/>
            <person name="Ko G."/>
        </authorList>
    </citation>
    <scope>NUCLEOTIDE SEQUENCE [LARGE SCALE GENOMIC DNA]</scope>
    <source>
        <strain evidence="2 3">SNUG30386</strain>
    </source>
</reference>
<dbReference type="Proteomes" id="UP000241048">
    <property type="component" value="Unassembled WGS sequence"/>
</dbReference>
<protein>
    <submittedName>
        <fullName evidence="2">Glycerophosphodiester phosphodiesterase</fullName>
    </submittedName>
</protein>
<keyword evidence="3" id="KW-1185">Reference proteome</keyword>
<dbReference type="Pfam" id="PF03009">
    <property type="entry name" value="GDPD"/>
    <property type="match status" value="1"/>
</dbReference>
<evidence type="ECO:0000259" key="1">
    <source>
        <dbReference type="PROSITE" id="PS51704"/>
    </source>
</evidence>
<dbReference type="RefSeq" id="WP_107000173.1">
    <property type="nucleotide sequence ID" value="NZ_PYLO01000001.1"/>
</dbReference>
<dbReference type="Gene3D" id="3.20.20.190">
    <property type="entry name" value="Phosphatidylinositol (PI) phosphodiesterase"/>
    <property type="match status" value="1"/>
</dbReference>
<dbReference type="InterPro" id="IPR017946">
    <property type="entry name" value="PLC-like_Pdiesterase_TIM-brl"/>
</dbReference>
<dbReference type="GO" id="GO:0006629">
    <property type="term" value="P:lipid metabolic process"/>
    <property type="evidence" value="ECO:0007669"/>
    <property type="project" value="InterPro"/>
</dbReference>
<evidence type="ECO:0000313" key="2">
    <source>
        <dbReference type="EMBL" id="PST39023.1"/>
    </source>
</evidence>
<dbReference type="GO" id="GO:0008081">
    <property type="term" value="F:phosphoric diester hydrolase activity"/>
    <property type="evidence" value="ECO:0007669"/>
    <property type="project" value="InterPro"/>
</dbReference>
<dbReference type="PANTHER" id="PTHR46211:SF1">
    <property type="entry name" value="GLYCEROPHOSPHODIESTER PHOSPHODIESTERASE, CYTOPLASMIC"/>
    <property type="match status" value="1"/>
</dbReference>
<evidence type="ECO:0000313" key="3">
    <source>
        <dbReference type="Proteomes" id="UP000241048"/>
    </source>
</evidence>
<dbReference type="PANTHER" id="PTHR46211">
    <property type="entry name" value="GLYCEROPHOSPHORYL DIESTER PHOSPHODIESTERASE"/>
    <property type="match status" value="1"/>
</dbReference>
<sequence length="285" mass="33109">MTIVIPGMVTISLLSLFYCSMLPETGRKARMQAFERQYIAHRGFHDNRGECPENSLPAFERAIQMGYGIELDVQLTKDGVPVVFHDWDLKRAAGVDRKIRDCTFEELQSYRLFGSSQTIPAFETVLELADGRTPLIIELKAEIVHRELCEKCAALLDRYPGEYCIESFSPLALGWFKRHRPNVLRGQLATNHRGEGLKTPVIVREMLTYCMLNGFCRPDFIAYNCQFSNTLPVEMLRYFYECKMAAWTIKNQGELNRHRKQFDVFIFDSFEPDQFVNFNKKHPKR</sequence>
<proteinExistence type="predicted"/>
<organism evidence="2 3">
    <name type="scientific">Clostridium fessum</name>
    <dbReference type="NCBI Taxonomy" id="2126740"/>
    <lineage>
        <taxon>Bacteria</taxon>
        <taxon>Bacillati</taxon>
        <taxon>Bacillota</taxon>
        <taxon>Clostridia</taxon>
        <taxon>Eubacteriales</taxon>
        <taxon>Clostridiaceae</taxon>
        <taxon>Clostridium</taxon>
    </lineage>
</organism>
<accession>A0A2T3FUS8</accession>
<feature type="domain" description="GP-PDE" evidence="1">
    <location>
        <begin position="36"/>
        <end position="285"/>
    </location>
</feature>
<comment type="caution">
    <text evidence="2">The sequence shown here is derived from an EMBL/GenBank/DDBJ whole genome shotgun (WGS) entry which is preliminary data.</text>
</comment>
<dbReference type="PROSITE" id="PS51704">
    <property type="entry name" value="GP_PDE"/>
    <property type="match status" value="1"/>
</dbReference>
<dbReference type="AlphaFoldDB" id="A0A2T3FUS8"/>
<dbReference type="EMBL" id="PYLO01000001">
    <property type="protein sequence ID" value="PST39023.1"/>
    <property type="molecule type" value="Genomic_DNA"/>
</dbReference>
<name>A0A2T3FUS8_9CLOT</name>
<dbReference type="SUPFAM" id="SSF51695">
    <property type="entry name" value="PLC-like phosphodiesterases"/>
    <property type="match status" value="1"/>
</dbReference>
<gene>
    <name evidence="2" type="ORF">C7U56_03645</name>
</gene>